<dbReference type="VEuPathDB" id="FungiDB:SPSK_10723"/>
<feature type="region of interest" description="Disordered" evidence="1">
    <location>
        <begin position="1"/>
        <end position="36"/>
    </location>
</feature>
<dbReference type="Proteomes" id="UP000033710">
    <property type="component" value="Unassembled WGS sequence"/>
</dbReference>
<evidence type="ECO:0000256" key="1">
    <source>
        <dbReference type="SAM" id="MobiDB-lite"/>
    </source>
</evidence>
<name>A0A0F2MJ37_SPOSC</name>
<feature type="compositionally biased region" description="Polar residues" evidence="1">
    <location>
        <begin position="86"/>
        <end position="109"/>
    </location>
</feature>
<dbReference type="EMBL" id="AXCR01000001">
    <property type="protein sequence ID" value="KJR89632.1"/>
    <property type="molecule type" value="Genomic_DNA"/>
</dbReference>
<sequence length="109" mass="11742">MHHPHIVLPVSSATSKLEQEGGEETGHAVEEGVTSSKLDSMYVGSIIRTESTGKCLGLEDEPDKRQSPGEAHEVAAAMAKQKETNARNTLKTPTVHPSNGQMRLQTLQP</sequence>
<comment type="caution">
    <text evidence="2">The sequence shown here is derived from an EMBL/GenBank/DDBJ whole genome shotgun (WGS) entry which is preliminary data.</text>
</comment>
<feature type="compositionally biased region" description="Basic and acidic residues" evidence="1">
    <location>
        <begin position="62"/>
        <end position="73"/>
    </location>
</feature>
<evidence type="ECO:0000313" key="3">
    <source>
        <dbReference type="Proteomes" id="UP000033710"/>
    </source>
</evidence>
<reference evidence="2 3" key="2">
    <citation type="journal article" date="2015" name="Eukaryot. Cell">
        <title>Asexual propagation of a virulent clone complex in a human and feline outbreak of sporotrichosis.</title>
        <authorList>
            <person name="Teixeira Mde M."/>
            <person name="Rodrigues A.M."/>
            <person name="Tsui C.K."/>
            <person name="de Almeida L.G."/>
            <person name="Van Diepeningen A.D."/>
            <person name="van den Ende B.G."/>
            <person name="Fernandes G.F."/>
            <person name="Kano R."/>
            <person name="Hamelin R.C."/>
            <person name="Lopes-Bezerra L.M."/>
            <person name="Vasconcelos A.T."/>
            <person name="de Hoog S."/>
            <person name="de Camargo Z.P."/>
            <person name="Felipe M.S."/>
        </authorList>
    </citation>
    <scope>NUCLEOTIDE SEQUENCE [LARGE SCALE GENOMIC DNA]</scope>
    <source>
        <strain evidence="2 3">1099-18</strain>
    </source>
</reference>
<dbReference type="AlphaFoldDB" id="A0A0F2MJ37"/>
<evidence type="ECO:0000313" key="2">
    <source>
        <dbReference type="EMBL" id="KJR89632.1"/>
    </source>
</evidence>
<dbReference type="GeneID" id="27672301"/>
<reference evidence="2 3" key="1">
    <citation type="journal article" date="2014" name="BMC Genomics">
        <title>Comparative genomics of the major fungal agents of human and animal Sporotrichosis: Sporothrix schenckii and Sporothrix brasiliensis.</title>
        <authorList>
            <person name="Teixeira M.M."/>
            <person name="de Almeida L.G."/>
            <person name="Kubitschek-Barreira P."/>
            <person name="Alves F.L."/>
            <person name="Kioshima E.S."/>
            <person name="Abadio A.K."/>
            <person name="Fernandes L."/>
            <person name="Derengowski L.S."/>
            <person name="Ferreira K.S."/>
            <person name="Souza R.C."/>
            <person name="Ruiz J.C."/>
            <person name="de Andrade N.C."/>
            <person name="Paes H.C."/>
            <person name="Nicola A.M."/>
            <person name="Albuquerque P."/>
            <person name="Gerber A.L."/>
            <person name="Martins V.P."/>
            <person name="Peconick L.D."/>
            <person name="Neto A.V."/>
            <person name="Chaucanez C.B."/>
            <person name="Silva P.A."/>
            <person name="Cunha O.L."/>
            <person name="de Oliveira F.F."/>
            <person name="dos Santos T.C."/>
            <person name="Barros A.L."/>
            <person name="Soares M.A."/>
            <person name="de Oliveira L.M."/>
            <person name="Marini M.M."/>
            <person name="Villalobos-Duno H."/>
            <person name="Cunha M.M."/>
            <person name="de Hoog S."/>
            <person name="da Silveira J.F."/>
            <person name="Henrissat B."/>
            <person name="Nino-Vega G.A."/>
            <person name="Cisalpino P.S."/>
            <person name="Mora-Montes H.M."/>
            <person name="Almeida S.R."/>
            <person name="Stajich J.E."/>
            <person name="Lopes-Bezerra L.M."/>
            <person name="Vasconcelos A.T."/>
            <person name="Felipe M.S."/>
        </authorList>
    </citation>
    <scope>NUCLEOTIDE SEQUENCE [LARGE SCALE GENOMIC DNA]</scope>
    <source>
        <strain evidence="2 3">1099-18</strain>
    </source>
</reference>
<organism evidence="2 3">
    <name type="scientific">Sporothrix schenckii 1099-18</name>
    <dbReference type="NCBI Taxonomy" id="1397361"/>
    <lineage>
        <taxon>Eukaryota</taxon>
        <taxon>Fungi</taxon>
        <taxon>Dikarya</taxon>
        <taxon>Ascomycota</taxon>
        <taxon>Pezizomycotina</taxon>
        <taxon>Sordariomycetes</taxon>
        <taxon>Sordariomycetidae</taxon>
        <taxon>Ophiostomatales</taxon>
        <taxon>Ophiostomataceae</taxon>
        <taxon>Sporothrix</taxon>
    </lineage>
</organism>
<dbReference type="KEGG" id="ssck:SPSK_10723"/>
<gene>
    <name evidence="2" type="ORF">SPSK_10723</name>
</gene>
<dbReference type="RefSeq" id="XP_016592308.1">
    <property type="nucleotide sequence ID" value="XM_016737024.1"/>
</dbReference>
<feature type="region of interest" description="Disordered" evidence="1">
    <location>
        <begin position="54"/>
        <end position="109"/>
    </location>
</feature>
<accession>A0A0F2MJ37</accession>
<proteinExistence type="predicted"/>
<protein>
    <submittedName>
        <fullName evidence="2">Uncharacterized protein</fullName>
    </submittedName>
</protein>